<reference evidence="3 4" key="1">
    <citation type="submission" date="2024-02" db="EMBL/GenBank/DDBJ databases">
        <title>A draft genome for the cacao thread blight pathogen Marasmius crinis-equi.</title>
        <authorList>
            <person name="Cohen S.P."/>
            <person name="Baruah I.K."/>
            <person name="Amoako-Attah I."/>
            <person name="Bukari Y."/>
            <person name="Meinhardt L.W."/>
            <person name="Bailey B.A."/>
        </authorList>
    </citation>
    <scope>NUCLEOTIDE SEQUENCE [LARGE SCALE GENOMIC DNA]</scope>
    <source>
        <strain evidence="3 4">GH-76</strain>
    </source>
</reference>
<feature type="domain" description="Ubiquitin-like" evidence="2">
    <location>
        <begin position="150"/>
        <end position="230"/>
    </location>
</feature>
<evidence type="ECO:0000313" key="4">
    <source>
        <dbReference type="Proteomes" id="UP001465976"/>
    </source>
</evidence>
<dbReference type="InterPro" id="IPR029071">
    <property type="entry name" value="Ubiquitin-like_domsf"/>
</dbReference>
<dbReference type="Proteomes" id="UP001465976">
    <property type="component" value="Unassembled WGS sequence"/>
</dbReference>
<dbReference type="SUPFAM" id="SSF54236">
    <property type="entry name" value="Ubiquitin-like"/>
    <property type="match status" value="1"/>
</dbReference>
<protein>
    <recommendedName>
        <fullName evidence="2">Ubiquitin-like domain-containing protein</fullName>
    </recommendedName>
</protein>
<feature type="non-terminal residue" evidence="3">
    <location>
        <position position="366"/>
    </location>
</feature>
<name>A0ABR3EY34_9AGAR</name>
<accession>A0ABR3EY34</accession>
<keyword evidence="4" id="KW-1185">Reference proteome</keyword>
<feature type="region of interest" description="Disordered" evidence="1">
    <location>
        <begin position="121"/>
        <end position="140"/>
    </location>
</feature>
<evidence type="ECO:0000256" key="1">
    <source>
        <dbReference type="SAM" id="MobiDB-lite"/>
    </source>
</evidence>
<comment type="caution">
    <text evidence="3">The sequence shown here is derived from an EMBL/GenBank/DDBJ whole genome shotgun (WGS) entry which is preliminary data.</text>
</comment>
<organism evidence="3 4">
    <name type="scientific">Marasmius crinis-equi</name>
    <dbReference type="NCBI Taxonomy" id="585013"/>
    <lineage>
        <taxon>Eukaryota</taxon>
        <taxon>Fungi</taxon>
        <taxon>Dikarya</taxon>
        <taxon>Basidiomycota</taxon>
        <taxon>Agaricomycotina</taxon>
        <taxon>Agaricomycetes</taxon>
        <taxon>Agaricomycetidae</taxon>
        <taxon>Agaricales</taxon>
        <taxon>Marasmiineae</taxon>
        <taxon>Marasmiaceae</taxon>
        <taxon>Marasmius</taxon>
    </lineage>
</organism>
<dbReference type="EMBL" id="JBAHYK010001523">
    <property type="protein sequence ID" value="KAL0567698.1"/>
    <property type="molecule type" value="Genomic_DNA"/>
</dbReference>
<gene>
    <name evidence="3" type="ORF">V5O48_014294</name>
</gene>
<proteinExistence type="predicted"/>
<feature type="compositionally biased region" description="Polar residues" evidence="1">
    <location>
        <begin position="130"/>
        <end position="139"/>
    </location>
</feature>
<dbReference type="InterPro" id="IPR000626">
    <property type="entry name" value="Ubiquitin-like_dom"/>
</dbReference>
<evidence type="ECO:0000259" key="2">
    <source>
        <dbReference type="PROSITE" id="PS50053"/>
    </source>
</evidence>
<dbReference type="Gene3D" id="3.10.20.90">
    <property type="entry name" value="Phosphatidylinositol 3-kinase Catalytic Subunit, Chain A, domain 1"/>
    <property type="match status" value="1"/>
</dbReference>
<evidence type="ECO:0000313" key="3">
    <source>
        <dbReference type="EMBL" id="KAL0567698.1"/>
    </source>
</evidence>
<dbReference type="PROSITE" id="PS50053">
    <property type="entry name" value="UBIQUITIN_2"/>
    <property type="match status" value="1"/>
</dbReference>
<sequence>MPKTIKKKTVVDPNTPKLLVLNELGSSGRPKIIPQPAAYADVIKLVRKHFKICPGYDVTLQINELEICGGEMMEITDDVWESVKDSVKRVYFVEMPGARSSNGETTSRAEAARSTSTLAKTHTAVKYPSPQASPLSSRTKVPEIGSSCTMKIIVQVVSETSPKKYDLRVGPSTTCGAIYRAIAKYYDPTVNSDNHRLFVDGNRVVESDTLQRLNVPDGDTFLLFAAQCGGKPVIYLFSPREIVAKVRLGLTRQWEFSAIYPVVPVKQAVGENVHQVIEWNTQTRGDGSVVETTTGLEVAYLFWEAHTCPGLSPSPPATPTDAASKTDSFVPTNAQLTPGNSVLVSIEDIPGYLDRALKALSLHTEA</sequence>